<name>A0A1I5Q962_9EURY</name>
<feature type="transmembrane region" description="Helical" evidence="1">
    <location>
        <begin position="35"/>
        <end position="53"/>
    </location>
</feature>
<evidence type="ECO:0000259" key="4">
    <source>
        <dbReference type="Pfam" id="PF26238"/>
    </source>
</evidence>
<dbReference type="OrthoDB" id="292134at2157"/>
<gene>
    <name evidence="5" type="ORF">SAMN05216277_103320</name>
</gene>
<sequence>MNSVSRIEQATGVASLKDPEYTGPNRCWPCTLSNLGIAAVLTAGVGAAATRWVPATGVAGPAAATVAAVSLAVIYLRGYLVPGTPRLTRRYFPAWLLDWFGKEPERPPAAVDPRETLVSMGVLVDDPAADDVMLDSAFAAAWRERIDAHWNDEDAVRATIGDFAGVPPGSIEFESYPGMLVAYDGPERIASWESRPACVADAAAAATLPAFDPEWERRPLAVRAELLGALRLFVEECPACGGQVSLRTEVVESCCSSRDVVAATCDSCGARLFEVDAPPDLLAAE</sequence>
<evidence type="ECO:0000256" key="1">
    <source>
        <dbReference type="SAM" id="Phobius"/>
    </source>
</evidence>
<organism evidence="5 6">
    <name type="scientific">Halolamina pelagica</name>
    <dbReference type="NCBI Taxonomy" id="699431"/>
    <lineage>
        <taxon>Archaea</taxon>
        <taxon>Methanobacteriati</taxon>
        <taxon>Methanobacteriota</taxon>
        <taxon>Stenosarchaea group</taxon>
        <taxon>Halobacteria</taxon>
        <taxon>Halobacteriales</taxon>
        <taxon>Haloferacaceae</taxon>
    </lineage>
</organism>
<keyword evidence="1" id="KW-1133">Transmembrane helix</keyword>
<evidence type="ECO:0000259" key="2">
    <source>
        <dbReference type="Pfam" id="PF26236"/>
    </source>
</evidence>
<proteinExistence type="predicted"/>
<accession>A0A1I5Q962</accession>
<dbReference type="Pfam" id="PF26236">
    <property type="entry name" value="DUF8054_N"/>
    <property type="match status" value="1"/>
</dbReference>
<feature type="domain" description="DUF8054" evidence="3">
    <location>
        <begin position="235"/>
        <end position="275"/>
    </location>
</feature>
<dbReference type="Pfam" id="PF26238">
    <property type="entry name" value="DUF8054_M"/>
    <property type="match status" value="1"/>
</dbReference>
<dbReference type="InterPro" id="IPR058674">
    <property type="entry name" value="DUF8054_N"/>
</dbReference>
<dbReference type="Proteomes" id="UP000183769">
    <property type="component" value="Unassembled WGS sequence"/>
</dbReference>
<dbReference type="RefSeq" id="WP_074876854.1">
    <property type="nucleotide sequence ID" value="NZ_FOXI01000003.1"/>
</dbReference>
<feature type="transmembrane region" description="Helical" evidence="1">
    <location>
        <begin position="59"/>
        <end position="80"/>
    </location>
</feature>
<feature type="domain" description="DUF8054" evidence="2">
    <location>
        <begin position="14"/>
        <end position="103"/>
    </location>
</feature>
<dbReference type="AlphaFoldDB" id="A0A1I5Q962"/>
<dbReference type="InterPro" id="IPR058775">
    <property type="entry name" value="DUF8054_M"/>
</dbReference>
<keyword evidence="6" id="KW-1185">Reference proteome</keyword>
<evidence type="ECO:0000259" key="3">
    <source>
        <dbReference type="Pfam" id="PF26237"/>
    </source>
</evidence>
<dbReference type="InterPro" id="IPR058675">
    <property type="entry name" value="DUF8054_C"/>
</dbReference>
<dbReference type="EMBL" id="FOXI01000003">
    <property type="protein sequence ID" value="SFP42878.1"/>
    <property type="molecule type" value="Genomic_DNA"/>
</dbReference>
<evidence type="ECO:0000313" key="6">
    <source>
        <dbReference type="Proteomes" id="UP000183769"/>
    </source>
</evidence>
<protein>
    <submittedName>
        <fullName evidence="5">Uncharacterized protein</fullName>
    </submittedName>
</protein>
<keyword evidence="1" id="KW-0812">Transmembrane</keyword>
<keyword evidence="1" id="KW-0472">Membrane</keyword>
<reference evidence="6" key="1">
    <citation type="submission" date="2016-10" db="EMBL/GenBank/DDBJ databases">
        <authorList>
            <person name="Varghese N."/>
            <person name="Submissions S."/>
        </authorList>
    </citation>
    <scope>NUCLEOTIDE SEQUENCE [LARGE SCALE GENOMIC DNA]</scope>
    <source>
        <strain evidence="6">CGMCC 1.10329</strain>
    </source>
</reference>
<feature type="domain" description="DUF8054" evidence="4">
    <location>
        <begin position="112"/>
        <end position="232"/>
    </location>
</feature>
<dbReference type="Pfam" id="PF26237">
    <property type="entry name" value="DUF8054_C"/>
    <property type="match status" value="1"/>
</dbReference>
<evidence type="ECO:0000313" key="5">
    <source>
        <dbReference type="EMBL" id="SFP42878.1"/>
    </source>
</evidence>